<dbReference type="SMART" id="SM00028">
    <property type="entry name" value="TPR"/>
    <property type="match status" value="4"/>
</dbReference>
<dbReference type="eggNOG" id="COG0457">
    <property type="taxonomic scope" value="Bacteria"/>
</dbReference>
<feature type="domain" description="Transglycosylase SLT" evidence="3">
    <location>
        <begin position="566"/>
        <end position="680"/>
    </location>
</feature>
<dbReference type="AlphaFoldDB" id="D0LIY8"/>
<evidence type="ECO:0000256" key="1">
    <source>
        <dbReference type="ARBA" id="ARBA00007734"/>
    </source>
</evidence>
<gene>
    <name evidence="4" type="ordered locus">Hoch_0376</name>
</gene>
<dbReference type="Pfam" id="PF13174">
    <property type="entry name" value="TPR_6"/>
    <property type="match status" value="1"/>
</dbReference>
<proteinExistence type="inferred from homology"/>
<dbReference type="InterPro" id="IPR011990">
    <property type="entry name" value="TPR-like_helical_dom_sf"/>
</dbReference>
<dbReference type="InterPro" id="IPR008258">
    <property type="entry name" value="Transglycosylase_SLT_dom_1"/>
</dbReference>
<accession>D0LIY8</accession>
<comment type="similarity">
    <text evidence="1">Belongs to the transglycosylase Slt family.</text>
</comment>
<dbReference type="EMBL" id="CP001804">
    <property type="protein sequence ID" value="ACY13017.1"/>
    <property type="molecule type" value="Genomic_DNA"/>
</dbReference>
<dbReference type="InterPro" id="IPR019734">
    <property type="entry name" value="TPR_rpt"/>
</dbReference>
<dbReference type="Pfam" id="PF01464">
    <property type="entry name" value="SLT"/>
    <property type="match status" value="1"/>
</dbReference>
<dbReference type="PANTHER" id="PTHR37423:SF2">
    <property type="entry name" value="MEMBRANE-BOUND LYTIC MUREIN TRANSGLYCOSYLASE C"/>
    <property type="match status" value="1"/>
</dbReference>
<keyword evidence="2" id="KW-0732">Signal</keyword>
<evidence type="ECO:0000256" key="2">
    <source>
        <dbReference type="SAM" id="SignalP"/>
    </source>
</evidence>
<evidence type="ECO:0000313" key="4">
    <source>
        <dbReference type="EMBL" id="ACY13017.1"/>
    </source>
</evidence>
<dbReference type="Proteomes" id="UP000001880">
    <property type="component" value="Chromosome"/>
</dbReference>
<organism evidence="4 5">
    <name type="scientific">Haliangium ochraceum (strain DSM 14365 / JCM 11303 / SMP-2)</name>
    <dbReference type="NCBI Taxonomy" id="502025"/>
    <lineage>
        <taxon>Bacteria</taxon>
        <taxon>Pseudomonadati</taxon>
        <taxon>Myxococcota</taxon>
        <taxon>Polyangia</taxon>
        <taxon>Haliangiales</taxon>
        <taxon>Kofleriaceae</taxon>
        <taxon>Haliangium</taxon>
    </lineage>
</organism>
<dbReference type="CDD" id="cd13401">
    <property type="entry name" value="Slt70-like"/>
    <property type="match status" value="1"/>
</dbReference>
<dbReference type="CAZy" id="GH23">
    <property type="family name" value="Glycoside Hydrolase Family 23"/>
</dbReference>
<evidence type="ECO:0000259" key="3">
    <source>
        <dbReference type="Pfam" id="PF01464"/>
    </source>
</evidence>
<evidence type="ECO:0000313" key="5">
    <source>
        <dbReference type="Proteomes" id="UP000001880"/>
    </source>
</evidence>
<protein>
    <submittedName>
        <fullName evidence="4">Lytic transglycosylase catalytic</fullName>
    </submittedName>
</protein>
<feature type="chain" id="PRO_5003010277" evidence="2">
    <location>
        <begin position="21"/>
        <end position="730"/>
    </location>
</feature>
<dbReference type="STRING" id="502025.Hoch_0376"/>
<dbReference type="HOGENOM" id="CLU_013746_1_0_7"/>
<dbReference type="InterPro" id="IPR023346">
    <property type="entry name" value="Lysozyme-like_dom_sf"/>
</dbReference>
<name>D0LIY8_HALO1</name>
<dbReference type="SUPFAM" id="SSF48452">
    <property type="entry name" value="TPR-like"/>
    <property type="match status" value="2"/>
</dbReference>
<keyword evidence="5" id="KW-1185">Reference proteome</keyword>
<feature type="signal peptide" evidence="2">
    <location>
        <begin position="1"/>
        <end position="20"/>
    </location>
</feature>
<dbReference type="KEGG" id="hoh:Hoch_0376"/>
<dbReference type="Pfam" id="PF13432">
    <property type="entry name" value="TPR_16"/>
    <property type="match status" value="2"/>
</dbReference>
<dbReference type="eggNOG" id="COG0741">
    <property type="taxonomic scope" value="Bacteria"/>
</dbReference>
<reference evidence="4 5" key="1">
    <citation type="journal article" date="2010" name="Stand. Genomic Sci.">
        <title>Complete genome sequence of Haliangium ochraceum type strain (SMP-2).</title>
        <authorList>
            <consortium name="US DOE Joint Genome Institute (JGI-PGF)"/>
            <person name="Ivanova N."/>
            <person name="Daum C."/>
            <person name="Lang E."/>
            <person name="Abt B."/>
            <person name="Kopitz M."/>
            <person name="Saunders E."/>
            <person name="Lapidus A."/>
            <person name="Lucas S."/>
            <person name="Glavina Del Rio T."/>
            <person name="Nolan M."/>
            <person name="Tice H."/>
            <person name="Copeland A."/>
            <person name="Cheng J.F."/>
            <person name="Chen F."/>
            <person name="Bruce D."/>
            <person name="Goodwin L."/>
            <person name="Pitluck S."/>
            <person name="Mavromatis K."/>
            <person name="Pati A."/>
            <person name="Mikhailova N."/>
            <person name="Chen A."/>
            <person name="Palaniappan K."/>
            <person name="Land M."/>
            <person name="Hauser L."/>
            <person name="Chang Y.J."/>
            <person name="Jeffries C.D."/>
            <person name="Detter J.C."/>
            <person name="Brettin T."/>
            <person name="Rohde M."/>
            <person name="Goker M."/>
            <person name="Bristow J."/>
            <person name="Markowitz V."/>
            <person name="Eisen J.A."/>
            <person name="Hugenholtz P."/>
            <person name="Kyrpides N.C."/>
            <person name="Klenk H.P."/>
        </authorList>
    </citation>
    <scope>NUCLEOTIDE SEQUENCE [LARGE SCALE GENOMIC DNA]</scope>
    <source>
        <strain evidence="5">DSM 14365 / CIP 107738 / JCM 11303 / AJ 13395 / SMP-2</strain>
    </source>
</reference>
<sequence length="730" mass="82485">MLARALLALLLASSARAAWAESGAPSPGSAAAGTPAARLGEAWRAFETQSFARAYELAAGIERQALIHDDYVRYVLAQSSFFLGRPDEALGHFRALAGAAGSRFRELARWRVADCLWALGRTRPASSAYAKLVAAAAKQRSPDGDIGLARYRIAAALVAQKRKQPAMRALREFLREHPEHPMAEQATADLRALGGAAAVSLSPRDRLARAQTLTAERRLHQSYAELAAIGDEVDAELRRERDYWQAMTLFKMRRRYEDAGRTLLSLYKQLGGRAAMAMFHGARALSRADRDREAIDWYQRVAAEYPRTIWAAEAQFLAGWLAFNLGDYDAAIPLLERTLDRYGDTKWQKPAHWFLGFSHFLSGNPERALPHFERLARQRDKLEGGQGRYWHARALQELGRVDEANRSYRELVAEHPFSWYALLSRARLGAHGDPAVQVDPFGRPLGQRDDDSRAAARVPALDTQPSAAFERDALIRAGDELLAAGLPIEAGVELRRGEYAYLKRHRGDKAAAMAVLLERYRRARNFNRPWMLAVVHGGWRALNSPPVGRARTWWEHAYPRAYRDLVERWHESGGAPANYLYAIMRKESGFDPHLVSYADARGLMQMIPPTTRKVAAALELDYTEDMLYDPALNVRVGAWYIGRLFRKFKQQVPIAAGSYNAGPRAAMRWLRRNGQRPMDEYVELISYKQTRGYMKKVPETYARYLYLYEGVVYEQPLVVDAEYIDNDLTY</sequence>
<dbReference type="Gene3D" id="1.10.530.10">
    <property type="match status" value="1"/>
</dbReference>
<dbReference type="Gene3D" id="1.25.40.10">
    <property type="entry name" value="Tetratricopeptide repeat domain"/>
    <property type="match status" value="3"/>
</dbReference>
<dbReference type="SUPFAM" id="SSF53955">
    <property type="entry name" value="Lysozyme-like"/>
    <property type="match status" value="1"/>
</dbReference>
<dbReference type="PANTHER" id="PTHR37423">
    <property type="entry name" value="SOLUBLE LYTIC MUREIN TRANSGLYCOSYLASE-RELATED"/>
    <property type="match status" value="1"/>
</dbReference>